<sequence length="438" mass="46962">MPNKTELALVPVTAAKEELGKAPSAKSKAATSELGKASPQKKAHMLGKAPASAKAKLGKAKPRKNAGKVGKVGKEALGKGKRKLAPRISDVSLDSEGFPGMFNSPSKKGRASQARPWLMNPKKGNLGLISSKQMLTSPSQDLTFKAKKERRKGMQWSALEKADPTDPTVLANHLEALEKAKERAGGAKHRGKSGQPRKAVLTPAAAASSSSGLEKPTATLEKEGKKKKSKPAQDLEKFKPKDLEKSQGSTTHGSANKGLEKPVVVVDWHNTLEKDNVVSQDNLAGLEKLQEHCRLILLSAVDTAKRERQVLVDMDAMIPDHIHQQGLGKETCRVKCGEGGKADLPWQWDAVAIFDDNWQICQECEALGIDAYQVSQEKAAKGAFSTRVPMLSSLGKDCWAPGLGKGWLHLAEGLGSHMGLEKPSKVIGLEKPSMRGSA</sequence>
<gene>
    <name evidence="2" type="ORF">C1SCF055_LOCUS10651</name>
</gene>
<evidence type="ECO:0000313" key="2">
    <source>
        <dbReference type="EMBL" id="CAI3982999.1"/>
    </source>
</evidence>
<dbReference type="AlphaFoldDB" id="A0A9P1FMP6"/>
<protein>
    <submittedName>
        <fullName evidence="2">Uncharacterized protein</fullName>
    </submittedName>
</protein>
<proteinExistence type="predicted"/>
<keyword evidence="4" id="KW-1185">Reference proteome</keyword>
<name>A0A9P1FMP6_9DINO</name>
<comment type="caution">
    <text evidence="2">The sequence shown here is derived from an EMBL/GenBank/DDBJ whole genome shotgun (WGS) entry which is preliminary data.</text>
</comment>
<evidence type="ECO:0000256" key="1">
    <source>
        <dbReference type="SAM" id="MobiDB-lite"/>
    </source>
</evidence>
<organism evidence="2">
    <name type="scientific">Cladocopium goreaui</name>
    <dbReference type="NCBI Taxonomy" id="2562237"/>
    <lineage>
        <taxon>Eukaryota</taxon>
        <taxon>Sar</taxon>
        <taxon>Alveolata</taxon>
        <taxon>Dinophyceae</taxon>
        <taxon>Suessiales</taxon>
        <taxon>Symbiodiniaceae</taxon>
        <taxon>Cladocopium</taxon>
    </lineage>
</organism>
<feature type="compositionally biased region" description="Basic and acidic residues" evidence="1">
    <location>
        <begin position="231"/>
        <end position="245"/>
    </location>
</feature>
<accession>A0A9P1FMP6</accession>
<reference evidence="2" key="1">
    <citation type="submission" date="2022-10" db="EMBL/GenBank/DDBJ databases">
        <authorList>
            <person name="Chen Y."/>
            <person name="Dougan E. K."/>
            <person name="Chan C."/>
            <person name="Rhodes N."/>
            <person name="Thang M."/>
        </authorList>
    </citation>
    <scope>NUCLEOTIDE SEQUENCE</scope>
</reference>
<feature type="region of interest" description="Disordered" evidence="1">
    <location>
        <begin position="15"/>
        <end position="125"/>
    </location>
</feature>
<evidence type="ECO:0000313" key="4">
    <source>
        <dbReference type="Proteomes" id="UP001152797"/>
    </source>
</evidence>
<dbReference type="EMBL" id="CAMXCT020000766">
    <property type="protein sequence ID" value="CAL1136374.1"/>
    <property type="molecule type" value="Genomic_DNA"/>
</dbReference>
<reference evidence="3" key="2">
    <citation type="submission" date="2024-04" db="EMBL/GenBank/DDBJ databases">
        <authorList>
            <person name="Chen Y."/>
            <person name="Shah S."/>
            <person name="Dougan E. K."/>
            <person name="Thang M."/>
            <person name="Chan C."/>
        </authorList>
    </citation>
    <scope>NUCLEOTIDE SEQUENCE [LARGE SCALE GENOMIC DNA]</scope>
</reference>
<feature type="compositionally biased region" description="Low complexity" evidence="1">
    <location>
        <begin position="21"/>
        <end position="32"/>
    </location>
</feature>
<feature type="compositionally biased region" description="Basic residues" evidence="1">
    <location>
        <begin position="56"/>
        <end position="66"/>
    </location>
</feature>
<dbReference type="EMBL" id="CAMXCT030000766">
    <property type="protein sequence ID" value="CAL4770311.1"/>
    <property type="molecule type" value="Genomic_DNA"/>
</dbReference>
<evidence type="ECO:0000313" key="3">
    <source>
        <dbReference type="EMBL" id="CAL1136374.1"/>
    </source>
</evidence>
<feature type="region of interest" description="Disordered" evidence="1">
    <location>
        <begin position="181"/>
        <end position="258"/>
    </location>
</feature>
<dbReference type="Proteomes" id="UP001152797">
    <property type="component" value="Unassembled WGS sequence"/>
</dbReference>
<dbReference type="EMBL" id="CAMXCT010000766">
    <property type="protein sequence ID" value="CAI3982999.1"/>
    <property type="molecule type" value="Genomic_DNA"/>
</dbReference>
<feature type="region of interest" description="Disordered" evidence="1">
    <location>
        <begin position="139"/>
        <end position="168"/>
    </location>
</feature>